<evidence type="ECO:0000256" key="5">
    <source>
        <dbReference type="ARBA" id="ARBA00022898"/>
    </source>
</evidence>
<keyword evidence="5 7" id="KW-0663">Pyridoxal phosphate</keyword>
<reference evidence="11 12" key="1">
    <citation type="submission" date="2013-04" db="EMBL/GenBank/DDBJ databases">
        <title>Oceanococcus atlanticus 22II-S10r2 Genome Sequencing.</title>
        <authorList>
            <person name="Lai Q."/>
            <person name="Li G."/>
            <person name="Shao Z."/>
        </authorList>
    </citation>
    <scope>NUCLEOTIDE SEQUENCE [LARGE SCALE GENOMIC DNA]</scope>
    <source>
        <strain evidence="11 12">22II-S10r2</strain>
    </source>
</reference>
<dbReference type="PANTHER" id="PTHR21152">
    <property type="entry name" value="AMINOTRANSFERASE CLASS V"/>
    <property type="match status" value="1"/>
</dbReference>
<dbReference type="PANTHER" id="PTHR21152:SF40">
    <property type="entry name" value="ALANINE--GLYOXYLATE AMINOTRANSFERASE"/>
    <property type="match status" value="1"/>
</dbReference>
<evidence type="ECO:0000313" key="12">
    <source>
        <dbReference type="Proteomes" id="UP000192342"/>
    </source>
</evidence>
<dbReference type="GO" id="GO:0008453">
    <property type="term" value="F:alanine-glyoxylate transaminase activity"/>
    <property type="evidence" value="ECO:0007669"/>
    <property type="project" value="TreeGrafter"/>
</dbReference>
<dbReference type="InterPro" id="IPR024169">
    <property type="entry name" value="SP_NH2Trfase/AEP_transaminase"/>
</dbReference>
<evidence type="ECO:0000256" key="2">
    <source>
        <dbReference type="ARBA" id="ARBA00009236"/>
    </source>
</evidence>
<gene>
    <name evidence="11" type="ORF">ATO7_14258</name>
</gene>
<evidence type="ECO:0000256" key="6">
    <source>
        <dbReference type="PIRSR" id="PIRSR000524-1"/>
    </source>
</evidence>
<keyword evidence="11" id="KW-0670">Pyruvate</keyword>
<comment type="cofactor">
    <cofactor evidence="1 7 9">
        <name>pyridoxal 5'-phosphate</name>
        <dbReference type="ChEBI" id="CHEBI:597326"/>
    </cofactor>
</comment>
<proteinExistence type="inferred from homology"/>
<evidence type="ECO:0000313" key="11">
    <source>
        <dbReference type="EMBL" id="ORE85392.1"/>
    </source>
</evidence>
<dbReference type="SUPFAM" id="SSF53383">
    <property type="entry name" value="PLP-dependent transferases"/>
    <property type="match status" value="1"/>
</dbReference>
<dbReference type="InterPro" id="IPR015424">
    <property type="entry name" value="PyrdxlP-dep_Trfase"/>
</dbReference>
<dbReference type="EMBL" id="AQQV01000004">
    <property type="protein sequence ID" value="ORE85392.1"/>
    <property type="molecule type" value="Genomic_DNA"/>
</dbReference>
<dbReference type="PROSITE" id="PS00595">
    <property type="entry name" value="AA_TRANSFER_CLASS_5"/>
    <property type="match status" value="1"/>
</dbReference>
<dbReference type="Gene3D" id="3.90.1150.10">
    <property type="entry name" value="Aspartate Aminotransferase, domain 1"/>
    <property type="match status" value="1"/>
</dbReference>
<keyword evidence="4 11" id="KW-0808">Transferase</keyword>
<name>A0A1Y1SBN3_9GAMM</name>
<evidence type="ECO:0000256" key="7">
    <source>
        <dbReference type="PIRSR" id="PIRSR000524-50"/>
    </source>
</evidence>
<dbReference type="InterPro" id="IPR020578">
    <property type="entry name" value="Aminotrans_V_PyrdxlP_BS"/>
</dbReference>
<evidence type="ECO:0000256" key="3">
    <source>
        <dbReference type="ARBA" id="ARBA00022576"/>
    </source>
</evidence>
<feature type="modified residue" description="N6-(pyridoxal phosphate)lysine" evidence="7">
    <location>
        <position position="194"/>
    </location>
</feature>
<evidence type="ECO:0000256" key="1">
    <source>
        <dbReference type="ARBA" id="ARBA00001933"/>
    </source>
</evidence>
<comment type="similarity">
    <text evidence="2 8">Belongs to the class-V pyridoxal-phosphate-dependent aminotransferase family.</text>
</comment>
<dbReference type="AlphaFoldDB" id="A0A1Y1SBN3"/>
<evidence type="ECO:0000256" key="9">
    <source>
        <dbReference type="RuleBase" id="RU004504"/>
    </source>
</evidence>
<dbReference type="InterPro" id="IPR015421">
    <property type="entry name" value="PyrdxlP-dep_Trfase_major"/>
</dbReference>
<sequence>MYQPPQRYLMGPGPGPVSPSVLQASAQPTIGHLDPAFIELMNTVQGQLREVFKTDNAFSMPFSAPATGAMEACLINVLEPGDRVLVCQNGVFGVRLAEMARRCGAEVEVLEFPWGRAVDPQQLADKLGASKPFKLVCWVQAETSTGVLSDSQQLAEAVRPHGCLTLVDCVTAIGGCPIEVDAWGLDMVYAGSQKCLSAPPGIAPITVGERALDALRQRKTPVQSWFMDFSLLGGYWAGSGKRAYHHTAPVNAVYGLHEALSLLLQEGLDASWARHRVVNAALVAGLAELGIAPIPPQAERLPPLTTIGIPEGIDDAEFRTYLLNEHNLEIGAGLGDFAGKAWRIGLMGHGCNLEAVERCLNAIAAGMRKLGRDVSADAAVAAARAV</sequence>
<organism evidence="11 12">
    <name type="scientific">Oceanococcus atlanticus</name>
    <dbReference type="NCBI Taxonomy" id="1317117"/>
    <lineage>
        <taxon>Bacteria</taxon>
        <taxon>Pseudomonadati</taxon>
        <taxon>Pseudomonadota</taxon>
        <taxon>Gammaproteobacteria</taxon>
        <taxon>Chromatiales</taxon>
        <taxon>Oceanococcaceae</taxon>
        <taxon>Oceanococcus</taxon>
    </lineage>
</organism>
<dbReference type="Proteomes" id="UP000192342">
    <property type="component" value="Unassembled WGS sequence"/>
</dbReference>
<accession>A0A1Y1SBN3</accession>
<feature type="domain" description="Aminotransferase class V" evidence="10">
    <location>
        <begin position="29"/>
        <end position="333"/>
    </location>
</feature>
<protein>
    <submittedName>
        <fullName evidence="11">Serine-pyruvate aminotransferase/archaeal aspartate aminotransferase</fullName>
    </submittedName>
</protein>
<dbReference type="PIRSF" id="PIRSF000524">
    <property type="entry name" value="SPT"/>
    <property type="match status" value="1"/>
</dbReference>
<comment type="caution">
    <text evidence="11">The sequence shown here is derived from an EMBL/GenBank/DDBJ whole genome shotgun (WGS) entry which is preliminary data.</text>
</comment>
<evidence type="ECO:0000256" key="8">
    <source>
        <dbReference type="RuleBase" id="RU004075"/>
    </source>
</evidence>
<dbReference type="RefSeq" id="WP_206044947.1">
    <property type="nucleotide sequence ID" value="NZ_AQQV01000004.1"/>
</dbReference>
<dbReference type="Gene3D" id="3.40.640.10">
    <property type="entry name" value="Type I PLP-dependent aspartate aminotransferase-like (Major domain)"/>
    <property type="match status" value="1"/>
</dbReference>
<dbReference type="GO" id="GO:0019265">
    <property type="term" value="P:glycine biosynthetic process, by transamination of glyoxylate"/>
    <property type="evidence" value="ECO:0007669"/>
    <property type="project" value="TreeGrafter"/>
</dbReference>
<dbReference type="Pfam" id="PF00266">
    <property type="entry name" value="Aminotran_5"/>
    <property type="match status" value="1"/>
</dbReference>
<evidence type="ECO:0000256" key="4">
    <source>
        <dbReference type="ARBA" id="ARBA00022679"/>
    </source>
</evidence>
<feature type="binding site" evidence="6">
    <location>
        <position position="343"/>
    </location>
    <ligand>
        <name>substrate</name>
    </ligand>
</feature>
<dbReference type="InterPro" id="IPR000192">
    <property type="entry name" value="Aminotrans_V_dom"/>
</dbReference>
<dbReference type="STRING" id="1317117.ATO7_14258"/>
<dbReference type="InterPro" id="IPR015422">
    <property type="entry name" value="PyrdxlP-dep_Trfase_small"/>
</dbReference>
<keyword evidence="12" id="KW-1185">Reference proteome</keyword>
<dbReference type="GO" id="GO:0004760">
    <property type="term" value="F:L-serine-pyruvate transaminase activity"/>
    <property type="evidence" value="ECO:0007669"/>
    <property type="project" value="TreeGrafter"/>
</dbReference>
<keyword evidence="3 11" id="KW-0032">Aminotransferase</keyword>
<evidence type="ECO:0000259" key="10">
    <source>
        <dbReference type="Pfam" id="PF00266"/>
    </source>
</evidence>
<dbReference type="FunFam" id="3.40.640.10:FF:000027">
    <property type="entry name" value="Serine--pyruvate aminotransferase, mitochondrial"/>
    <property type="match status" value="1"/>
</dbReference>